<dbReference type="SUPFAM" id="SSF88713">
    <property type="entry name" value="Glycoside hydrolase/deacetylase"/>
    <property type="match status" value="1"/>
</dbReference>
<evidence type="ECO:0000313" key="2">
    <source>
        <dbReference type="EMBL" id="PZR00004.1"/>
    </source>
</evidence>
<evidence type="ECO:0000313" key="3">
    <source>
        <dbReference type="Proteomes" id="UP000248975"/>
    </source>
</evidence>
<comment type="caution">
    <text evidence="2">The sequence shown here is derived from an EMBL/GenBank/DDBJ whole genome shotgun (WGS) entry which is preliminary data.</text>
</comment>
<evidence type="ECO:0008006" key="4">
    <source>
        <dbReference type="Google" id="ProtNLM"/>
    </source>
</evidence>
<dbReference type="Gene3D" id="3.20.20.370">
    <property type="entry name" value="Glycoside hydrolase/deacetylase"/>
    <property type="match status" value="1"/>
</dbReference>
<feature type="region of interest" description="Disordered" evidence="1">
    <location>
        <begin position="80"/>
        <end position="341"/>
    </location>
</feature>
<name>A0A2W5U9H8_CERSP</name>
<dbReference type="InterPro" id="IPR011330">
    <property type="entry name" value="Glyco_hydro/deAcase_b/a-brl"/>
</dbReference>
<dbReference type="Proteomes" id="UP000248975">
    <property type="component" value="Unassembled WGS sequence"/>
</dbReference>
<dbReference type="AlphaFoldDB" id="A0A2W5U9H8"/>
<dbReference type="InterPro" id="IPR006837">
    <property type="entry name" value="Divergent_DAC"/>
</dbReference>
<gene>
    <name evidence="2" type="ORF">DI533_05115</name>
</gene>
<dbReference type="CDD" id="cd10936">
    <property type="entry name" value="CE4_DAC2"/>
    <property type="match status" value="1"/>
</dbReference>
<dbReference type="GO" id="GO:0005975">
    <property type="term" value="P:carbohydrate metabolic process"/>
    <property type="evidence" value="ECO:0007669"/>
    <property type="project" value="InterPro"/>
</dbReference>
<dbReference type="Pfam" id="PF04748">
    <property type="entry name" value="Polysacc_deac_2"/>
    <property type="match status" value="1"/>
</dbReference>
<feature type="compositionally biased region" description="Low complexity" evidence="1">
    <location>
        <begin position="80"/>
        <end position="160"/>
    </location>
</feature>
<proteinExistence type="predicted"/>
<reference evidence="2 3" key="1">
    <citation type="submission" date="2017-08" db="EMBL/GenBank/DDBJ databases">
        <title>Infants hospitalized years apart are colonized by the same room-sourced microbial strains.</title>
        <authorList>
            <person name="Brooks B."/>
            <person name="Olm M.R."/>
            <person name="Firek B.A."/>
            <person name="Baker R."/>
            <person name="Thomas B.C."/>
            <person name="Morowitz M.J."/>
            <person name="Banfield J.F."/>
        </authorList>
    </citation>
    <scope>NUCLEOTIDE SEQUENCE [LARGE SCALE GENOMIC DNA]</scope>
    <source>
        <strain evidence="2">S2_003_000_R2_11</strain>
    </source>
</reference>
<dbReference type="EMBL" id="QFQS01000001">
    <property type="protein sequence ID" value="PZR00004.1"/>
    <property type="molecule type" value="Genomic_DNA"/>
</dbReference>
<evidence type="ECO:0000256" key="1">
    <source>
        <dbReference type="SAM" id="MobiDB-lite"/>
    </source>
</evidence>
<feature type="compositionally biased region" description="Low complexity" evidence="1">
    <location>
        <begin position="208"/>
        <end position="225"/>
    </location>
</feature>
<feature type="compositionally biased region" description="Low complexity" evidence="1">
    <location>
        <begin position="255"/>
        <end position="288"/>
    </location>
</feature>
<organism evidence="2 3">
    <name type="scientific">Cereibacter sphaeroides</name>
    <name type="common">Rhodobacter sphaeroides</name>
    <dbReference type="NCBI Taxonomy" id="1063"/>
    <lineage>
        <taxon>Bacteria</taxon>
        <taxon>Pseudomonadati</taxon>
        <taxon>Pseudomonadota</taxon>
        <taxon>Alphaproteobacteria</taxon>
        <taxon>Rhodobacterales</taxon>
        <taxon>Paracoccaceae</taxon>
        <taxon>Cereibacter</taxon>
    </lineage>
</organism>
<protein>
    <recommendedName>
        <fullName evidence="4">Divergent polysaccharide deacetylase family protein</fullName>
    </recommendedName>
</protein>
<sequence length="620" mass="61741">MPGVCGTRAWGSDRGQGVRGFGSGVLWGSVVGAIGLVVISENTPLPGVAPVAEATAAVPEAAAEINPEPATQEVVAPTPETEVPAAPAAEPEPTSEPAASTSEPAAEATPAETAEPATAAEPAPVAEPEAEETAPAAASQATSTEPAAAQEPAAAPESAVTPEAPQDGVDAAEPQGSTVAEAVEVPAGSEFARALPDQDPVVPGTSEAPASAAAPAVGAPDAGQALPSTDTMTAAAPEPDLTSPDAPGQPEVDSALPDLGGAAPQPAAPSAIVAPETPTADALPSDADLPPPPPLTPEEQALADTAPEATPEVALTPDAAEPEAEAETEAPVAVLPTDPPLAPVTPLPEVGLSRDAALAGPESGFSGEVDGVVTNRLPRIGDAPPATEEDAAAAVSDAPIDRYSRKFDNPTGKPVFAIVLVDDGDPGLDREKLAQLPFPVTFALDPQLPDAGQIAADYRAAGQEVIMLATGIPEGANASDIEVTFAAHAAAMPEAVGVLDLAQGGFQGNRPLATMVVPVIKGQGRGLLTYDAGLNAADQVASRDEVRAATVFRRIDPDGEPVGAIRRTLDRAAFKAAQTGRVAVVGEARPETVAALLEWSVEGRAAAVALAPASAVMVTR</sequence>
<accession>A0A2W5U9H8</accession>